<name>A0A059D461_EUCGR</name>
<evidence type="ECO:0000313" key="1">
    <source>
        <dbReference type="EMBL" id="KCW85221.1"/>
    </source>
</evidence>
<accession>A0A059D461</accession>
<organism evidence="1">
    <name type="scientific">Eucalyptus grandis</name>
    <name type="common">Flooded gum</name>
    <dbReference type="NCBI Taxonomy" id="71139"/>
    <lineage>
        <taxon>Eukaryota</taxon>
        <taxon>Viridiplantae</taxon>
        <taxon>Streptophyta</taxon>
        <taxon>Embryophyta</taxon>
        <taxon>Tracheophyta</taxon>
        <taxon>Spermatophyta</taxon>
        <taxon>Magnoliopsida</taxon>
        <taxon>eudicotyledons</taxon>
        <taxon>Gunneridae</taxon>
        <taxon>Pentapetalae</taxon>
        <taxon>rosids</taxon>
        <taxon>malvids</taxon>
        <taxon>Myrtales</taxon>
        <taxon>Myrtaceae</taxon>
        <taxon>Myrtoideae</taxon>
        <taxon>Eucalypteae</taxon>
        <taxon>Eucalyptus</taxon>
    </lineage>
</organism>
<reference evidence="1" key="1">
    <citation type="submission" date="2013-07" db="EMBL/GenBank/DDBJ databases">
        <title>The genome of Eucalyptus grandis.</title>
        <authorList>
            <person name="Schmutz J."/>
            <person name="Hayes R."/>
            <person name="Myburg A."/>
            <person name="Tuskan G."/>
            <person name="Grattapaglia D."/>
            <person name="Rokhsar D.S."/>
        </authorList>
    </citation>
    <scope>NUCLEOTIDE SEQUENCE</scope>
    <source>
        <tissue evidence="1">Leaf extractions</tissue>
    </source>
</reference>
<gene>
    <name evidence="1" type="ORF">EUGRSUZ_B02057</name>
</gene>
<dbReference type="Gramene" id="KCW85221">
    <property type="protein sequence ID" value="KCW85221"/>
    <property type="gene ID" value="EUGRSUZ_B02057"/>
</dbReference>
<proteinExistence type="predicted"/>
<dbReference type="InParanoid" id="A0A059D461"/>
<dbReference type="EMBL" id="KK198754">
    <property type="protein sequence ID" value="KCW85221.1"/>
    <property type="molecule type" value="Genomic_DNA"/>
</dbReference>
<sequence length="117" mass="12990">MSLVKIASSQQNLYRVIRSSESLPFSMVGDQDFHSISATDHADPDLETTLSQNVSSMFVDLHFLAKEDNSDVAAVQSNGEVNHDGWVSEDSENEDNDLYLSECRLTSSNARFPQECS</sequence>
<protein>
    <submittedName>
        <fullName evidence="1">Uncharacterized protein</fullName>
    </submittedName>
</protein>
<dbReference type="AlphaFoldDB" id="A0A059D461"/>